<feature type="transmembrane region" description="Helical" evidence="1">
    <location>
        <begin position="195"/>
        <end position="217"/>
    </location>
</feature>
<dbReference type="EMBL" id="FZOO01000002">
    <property type="protein sequence ID" value="SNS14528.1"/>
    <property type="molecule type" value="Genomic_DNA"/>
</dbReference>
<keyword evidence="3" id="KW-1185">Reference proteome</keyword>
<evidence type="ECO:0000313" key="3">
    <source>
        <dbReference type="Proteomes" id="UP000198373"/>
    </source>
</evidence>
<sequence length="451" mass="49268">MRQSAFTVVTPVLPGADAALSGLLRRIGDDVVRDTRLGLAGFDRLHYASFSVVPAADDGHSLVFEGNVDGTPAAFLERLLATSAPGVDEVYRHCAGYPPVDGGGAGAALRYLRGHDVGASAFHVAWPGHTVDLVRREDRLRRFIQDLLDRPDQRHLREADAATVHRAVVEAVRGEPALGWALREEPLPFGVRRPWTVITLLAAPLVAGAVTVAAAAAGTGPHRRAARLALAALGTVTAGAAVELRRAERADDRRERDRPTDWQTVYAAWSRNLDQFQHREDTKGQNHLSSVATIKPGLLRQLTLRAVLTAVRLVAALSPARGQLGGIRSIHFARWAITRDRRHLLFLSNFDGSWESYLGDFIDLAAVGLTAVWTNTDNAVGFPRTEWLVRLGARDEARFKAFARYGMVPTLLWYSAYPDLSVANIANNRAIRTGLLRPGDGDGPQAWLRRL</sequence>
<name>A0A239C4B6_9ACTN</name>
<gene>
    <name evidence="2" type="ORF">SAMN06893096_102216</name>
</gene>
<dbReference type="OrthoDB" id="116741at2"/>
<accession>A0A239C4B6</accession>
<dbReference type="Proteomes" id="UP000198373">
    <property type="component" value="Unassembled WGS sequence"/>
</dbReference>
<keyword evidence="1" id="KW-1133">Transmembrane helix</keyword>
<dbReference type="RefSeq" id="WP_089304426.1">
    <property type="nucleotide sequence ID" value="NZ_FZOO01000002.1"/>
</dbReference>
<keyword evidence="1" id="KW-0472">Membrane</keyword>
<protein>
    <submittedName>
        <fullName evidence="2">Uncharacterized protein</fullName>
    </submittedName>
</protein>
<organism evidence="2 3">
    <name type="scientific">Geodermatophilus pulveris</name>
    <dbReference type="NCBI Taxonomy" id="1564159"/>
    <lineage>
        <taxon>Bacteria</taxon>
        <taxon>Bacillati</taxon>
        <taxon>Actinomycetota</taxon>
        <taxon>Actinomycetes</taxon>
        <taxon>Geodermatophilales</taxon>
        <taxon>Geodermatophilaceae</taxon>
        <taxon>Geodermatophilus</taxon>
    </lineage>
</organism>
<reference evidence="3" key="1">
    <citation type="submission" date="2017-06" db="EMBL/GenBank/DDBJ databases">
        <authorList>
            <person name="Varghese N."/>
            <person name="Submissions S."/>
        </authorList>
    </citation>
    <scope>NUCLEOTIDE SEQUENCE [LARGE SCALE GENOMIC DNA]</scope>
    <source>
        <strain evidence="3">DSM 46839</strain>
    </source>
</reference>
<keyword evidence="1" id="KW-0812">Transmembrane</keyword>
<evidence type="ECO:0000256" key="1">
    <source>
        <dbReference type="SAM" id="Phobius"/>
    </source>
</evidence>
<dbReference type="AlphaFoldDB" id="A0A239C4B6"/>
<proteinExistence type="predicted"/>
<evidence type="ECO:0000313" key="2">
    <source>
        <dbReference type="EMBL" id="SNS14528.1"/>
    </source>
</evidence>